<dbReference type="InterPro" id="IPR045874">
    <property type="entry name" value="LRK10/LRL21-25-like"/>
</dbReference>
<dbReference type="OrthoDB" id="4062651at2759"/>
<comment type="caution">
    <text evidence="9">The sequence shown here is derived from an EMBL/GenBank/DDBJ whole genome shotgun (WGS) entry which is preliminary data.</text>
</comment>
<dbReference type="InterPro" id="IPR000719">
    <property type="entry name" value="Prot_kinase_dom"/>
</dbReference>
<evidence type="ECO:0000313" key="10">
    <source>
        <dbReference type="Proteomes" id="UP000237105"/>
    </source>
</evidence>
<proteinExistence type="predicted"/>
<keyword evidence="10" id="KW-1185">Reference proteome</keyword>
<evidence type="ECO:0000313" key="9">
    <source>
        <dbReference type="EMBL" id="PON39361.1"/>
    </source>
</evidence>
<dbReference type="AlphaFoldDB" id="A0A2P5ASA1"/>
<evidence type="ECO:0000256" key="6">
    <source>
        <dbReference type="ARBA" id="ARBA00023136"/>
    </source>
</evidence>
<reference evidence="10" key="1">
    <citation type="submission" date="2016-06" db="EMBL/GenBank/DDBJ databases">
        <title>Parallel loss of symbiosis genes in relatives of nitrogen-fixing non-legume Parasponia.</title>
        <authorList>
            <person name="Van Velzen R."/>
            <person name="Holmer R."/>
            <person name="Bu F."/>
            <person name="Rutten L."/>
            <person name="Van Zeijl A."/>
            <person name="Liu W."/>
            <person name="Santuari L."/>
            <person name="Cao Q."/>
            <person name="Sharma T."/>
            <person name="Shen D."/>
            <person name="Roswanjaya Y."/>
            <person name="Wardhani T."/>
            <person name="Kalhor M.S."/>
            <person name="Jansen J."/>
            <person name="Van den Hoogen J."/>
            <person name="Gungor B."/>
            <person name="Hartog M."/>
            <person name="Hontelez J."/>
            <person name="Verver J."/>
            <person name="Yang W.-C."/>
            <person name="Schijlen E."/>
            <person name="Repin R."/>
            <person name="Schilthuizen M."/>
            <person name="Schranz E."/>
            <person name="Heidstra R."/>
            <person name="Miyata K."/>
            <person name="Fedorova E."/>
            <person name="Kohlen W."/>
            <person name="Bisseling T."/>
            <person name="Smit S."/>
            <person name="Geurts R."/>
        </authorList>
    </citation>
    <scope>NUCLEOTIDE SEQUENCE [LARGE SCALE GENOMIC DNA]</scope>
    <source>
        <strain evidence="10">cv. WU1-14</strain>
    </source>
</reference>
<dbReference type="PROSITE" id="PS50011">
    <property type="entry name" value="PROTEIN_KINASE_DOM"/>
    <property type="match status" value="1"/>
</dbReference>
<dbReference type="PROSITE" id="PS00108">
    <property type="entry name" value="PROTEIN_KINASE_ST"/>
    <property type="match status" value="1"/>
</dbReference>
<evidence type="ECO:0000256" key="4">
    <source>
        <dbReference type="ARBA" id="ARBA00022729"/>
    </source>
</evidence>
<dbReference type="GO" id="GO:0016020">
    <property type="term" value="C:membrane"/>
    <property type="evidence" value="ECO:0007669"/>
    <property type="project" value="UniProtKB-SubCell"/>
</dbReference>
<accession>A0A2P5ASA1</accession>
<dbReference type="InterPro" id="IPR020635">
    <property type="entry name" value="Tyr_kinase_cat_dom"/>
</dbReference>
<comment type="subcellular location">
    <subcellularLocation>
        <location evidence="1">Membrane</location>
        <topology evidence="1">Single-pass type I membrane protein</topology>
    </subcellularLocation>
</comment>
<dbReference type="InterPro" id="IPR008271">
    <property type="entry name" value="Ser/Thr_kinase_AS"/>
</dbReference>
<name>A0A2P5ASA1_PARAD</name>
<evidence type="ECO:0000259" key="8">
    <source>
        <dbReference type="PROSITE" id="PS50011"/>
    </source>
</evidence>
<dbReference type="SMART" id="SM00219">
    <property type="entry name" value="TyrKc"/>
    <property type="match status" value="1"/>
</dbReference>
<evidence type="ECO:0000256" key="3">
    <source>
        <dbReference type="ARBA" id="ARBA00022692"/>
    </source>
</evidence>
<dbReference type="InterPro" id="IPR011009">
    <property type="entry name" value="Kinase-like_dom_sf"/>
</dbReference>
<dbReference type="GO" id="GO:0004713">
    <property type="term" value="F:protein tyrosine kinase activity"/>
    <property type="evidence" value="ECO:0007669"/>
    <property type="project" value="InterPro"/>
</dbReference>
<evidence type="ECO:0000256" key="5">
    <source>
        <dbReference type="ARBA" id="ARBA00022989"/>
    </source>
</evidence>
<keyword evidence="2" id="KW-0723">Serine/threonine-protein kinase</keyword>
<keyword evidence="7" id="KW-0325">Glycoprotein</keyword>
<dbReference type="InterPro" id="IPR025287">
    <property type="entry name" value="WAK_GUB"/>
</dbReference>
<dbReference type="GO" id="GO:0030247">
    <property type="term" value="F:polysaccharide binding"/>
    <property type="evidence" value="ECO:0007669"/>
    <property type="project" value="InterPro"/>
</dbReference>
<keyword evidence="9" id="KW-0808">Transferase</keyword>
<protein>
    <submittedName>
        <fullName evidence="9">Mitogen-activated protein kinase kinase kinase</fullName>
    </submittedName>
</protein>
<dbReference type="Proteomes" id="UP000237105">
    <property type="component" value="Unassembled WGS sequence"/>
</dbReference>
<dbReference type="PANTHER" id="PTHR27009">
    <property type="entry name" value="RUST RESISTANCE KINASE LR10-RELATED"/>
    <property type="match status" value="1"/>
</dbReference>
<dbReference type="Pfam" id="PF13947">
    <property type="entry name" value="GUB_WAK_bind"/>
    <property type="match status" value="1"/>
</dbReference>
<keyword evidence="5" id="KW-1133">Transmembrane helix</keyword>
<keyword evidence="9" id="KW-0418">Kinase</keyword>
<keyword evidence="6" id="KW-0472">Membrane</keyword>
<organism evidence="9 10">
    <name type="scientific">Parasponia andersonii</name>
    <name type="common">Sponia andersonii</name>
    <dbReference type="NCBI Taxonomy" id="3476"/>
    <lineage>
        <taxon>Eukaryota</taxon>
        <taxon>Viridiplantae</taxon>
        <taxon>Streptophyta</taxon>
        <taxon>Embryophyta</taxon>
        <taxon>Tracheophyta</taxon>
        <taxon>Spermatophyta</taxon>
        <taxon>Magnoliopsida</taxon>
        <taxon>eudicotyledons</taxon>
        <taxon>Gunneridae</taxon>
        <taxon>Pentapetalae</taxon>
        <taxon>rosids</taxon>
        <taxon>fabids</taxon>
        <taxon>Rosales</taxon>
        <taxon>Cannabaceae</taxon>
        <taxon>Parasponia</taxon>
    </lineage>
</organism>
<dbReference type="GO" id="GO:0004674">
    <property type="term" value="F:protein serine/threonine kinase activity"/>
    <property type="evidence" value="ECO:0007669"/>
    <property type="project" value="UniProtKB-KW"/>
</dbReference>
<evidence type="ECO:0000256" key="2">
    <source>
        <dbReference type="ARBA" id="ARBA00022527"/>
    </source>
</evidence>
<keyword evidence="3" id="KW-0812">Transmembrane</keyword>
<gene>
    <name evidence="9" type="ORF">PanWU01x14_305400</name>
</gene>
<keyword evidence="4" id="KW-0732">Signal</keyword>
<dbReference type="Pfam" id="PF00069">
    <property type="entry name" value="Pkinase"/>
    <property type="match status" value="1"/>
</dbReference>
<dbReference type="Gene3D" id="1.10.510.10">
    <property type="entry name" value="Transferase(Phosphotransferase) domain 1"/>
    <property type="match status" value="1"/>
</dbReference>
<evidence type="ECO:0000256" key="7">
    <source>
        <dbReference type="ARBA" id="ARBA00023180"/>
    </source>
</evidence>
<dbReference type="SUPFAM" id="SSF56112">
    <property type="entry name" value="Protein kinase-like (PK-like)"/>
    <property type="match status" value="1"/>
</dbReference>
<feature type="domain" description="Protein kinase" evidence="8">
    <location>
        <begin position="211"/>
        <end position="362"/>
    </location>
</feature>
<sequence>MIVVFADKGASQNDDQCLETRCRENGPPIRFPFRLKGRQPPHCGYPGFDLSCITSNKTTVLELPNIGLKLFVGSIYYESQEIIAYNPFSIQKHNLKIFNLSIAPFQFPSHMIGSTLFKCSLNRTDRFYFGYPNPCLSDPRSYYVYVSFSDYYMNFFWSNFVSCANLSVPPEIFQSEDYTVLTWSEPNCAFCEAKGKMCRLKRPTATNETECLMLSQPGKGGLLPNSLVTAGLTTVKILNNSKGQGEEIINEVATIGQIHHVNVVSLVGYCAEGFRRALIYEFLPNASLEKYISSQPSGAANSCSLSWEILQDIAKGTAKGIEYLHQGCNKQILHFDIKPRNILLDHNFKPKISDFGLAKLCF</sequence>
<dbReference type="GO" id="GO:0005524">
    <property type="term" value="F:ATP binding"/>
    <property type="evidence" value="ECO:0007669"/>
    <property type="project" value="InterPro"/>
</dbReference>
<evidence type="ECO:0000256" key="1">
    <source>
        <dbReference type="ARBA" id="ARBA00004479"/>
    </source>
</evidence>
<dbReference type="EMBL" id="JXTB01000468">
    <property type="protein sequence ID" value="PON39361.1"/>
    <property type="molecule type" value="Genomic_DNA"/>
</dbReference>